<dbReference type="AlphaFoldDB" id="A0A9W3HPA8"/>
<dbReference type="RefSeq" id="XP_045380579.1">
    <property type="nucleotide sequence ID" value="XM_045524623.1"/>
</dbReference>
<protein>
    <submittedName>
        <fullName evidence="2">Uncharacterized protein LOC123619803</fullName>
    </submittedName>
    <submittedName>
        <fullName evidence="2">Uncharacterized protein LOC141573251</fullName>
    </submittedName>
</protein>
<accession>A0A9W3HPA8</accession>
<dbReference type="Proteomes" id="UP001732780">
    <property type="component" value="Chromosome 8"/>
</dbReference>
<name>A0A9W3HPA8_CAMBA</name>
<evidence type="ECO:0000313" key="2">
    <source>
        <dbReference type="RefSeq" id="XP_045380579.1"/>
    </source>
</evidence>
<organism evidence="1 2">
    <name type="scientific">Camelus bactrianus</name>
    <name type="common">Bactrian camel</name>
    <dbReference type="NCBI Taxonomy" id="9837"/>
    <lineage>
        <taxon>Eukaryota</taxon>
        <taxon>Metazoa</taxon>
        <taxon>Chordata</taxon>
        <taxon>Craniata</taxon>
        <taxon>Vertebrata</taxon>
        <taxon>Euteleostomi</taxon>
        <taxon>Mammalia</taxon>
        <taxon>Eutheria</taxon>
        <taxon>Laurasiatheria</taxon>
        <taxon>Artiodactyla</taxon>
        <taxon>Tylopoda</taxon>
        <taxon>Camelidae</taxon>
        <taxon>Camelus</taxon>
    </lineage>
</organism>
<keyword evidence="1" id="KW-1185">Reference proteome</keyword>
<dbReference type="RefSeq" id="XP_045380579.1">
    <property type="nucleotide sequence ID" value="XM_045524623.2"/>
</dbReference>
<gene>
    <name evidence="2" type="primary">LOC123619803</name>
    <name evidence="2" type="synonym">LOC141573251</name>
</gene>
<sequence>MLTIAATVFIIKIRCKRPRLREGKEEGGQACADDCSPSRAATVHTYSAPNSPRVKLQTAIINQSAKSAYLYKPLDGHRPFAHHLPSVSQLAWDPNEHQTRAPLSSLSRRLDPPCSQSAPSCCFLTTWLPPVALLFLLPPAGLPVPASQPATLPPGSATKASSGNTIKSTWAPLCLQLEKYTQAFGWCGLVVKITTFERYPKRKVTVRMITIKSASRKLRKRVFQT</sequence>
<evidence type="ECO:0000313" key="1">
    <source>
        <dbReference type="Proteomes" id="UP001732780"/>
    </source>
</evidence>
<reference evidence="2" key="1">
    <citation type="submission" date="2025-08" db="UniProtKB">
        <authorList>
            <consortium name="RefSeq"/>
        </authorList>
    </citation>
    <scope>IDENTIFICATION</scope>
    <source>
        <tissue evidence="2">Blood</tissue>
    </source>
</reference>
<proteinExistence type="predicted"/>